<dbReference type="InterPro" id="IPR001584">
    <property type="entry name" value="Integrase_cat-core"/>
</dbReference>
<reference evidence="2" key="2">
    <citation type="journal article" date="2024" name="Plant">
        <title>Genomic evolution and insights into agronomic trait innovations of Sesamum species.</title>
        <authorList>
            <person name="Miao H."/>
            <person name="Wang L."/>
            <person name="Qu L."/>
            <person name="Liu H."/>
            <person name="Sun Y."/>
            <person name="Le M."/>
            <person name="Wang Q."/>
            <person name="Wei S."/>
            <person name="Zheng Y."/>
            <person name="Lin W."/>
            <person name="Duan Y."/>
            <person name="Cao H."/>
            <person name="Xiong S."/>
            <person name="Wang X."/>
            <person name="Wei L."/>
            <person name="Li C."/>
            <person name="Ma Q."/>
            <person name="Ju M."/>
            <person name="Zhao R."/>
            <person name="Li G."/>
            <person name="Mu C."/>
            <person name="Tian Q."/>
            <person name="Mei H."/>
            <person name="Zhang T."/>
            <person name="Gao T."/>
            <person name="Zhang H."/>
        </authorList>
    </citation>
    <scope>NUCLEOTIDE SEQUENCE</scope>
    <source>
        <strain evidence="2">G02</strain>
    </source>
</reference>
<feature type="domain" description="Integrase catalytic" evidence="1">
    <location>
        <begin position="31"/>
        <end position="109"/>
    </location>
</feature>
<dbReference type="SUPFAM" id="SSF53098">
    <property type="entry name" value="Ribonuclease H-like"/>
    <property type="match status" value="1"/>
</dbReference>
<organism evidence="2">
    <name type="scientific">Sesamum radiatum</name>
    <name type="common">Black benniseed</name>
    <dbReference type="NCBI Taxonomy" id="300843"/>
    <lineage>
        <taxon>Eukaryota</taxon>
        <taxon>Viridiplantae</taxon>
        <taxon>Streptophyta</taxon>
        <taxon>Embryophyta</taxon>
        <taxon>Tracheophyta</taxon>
        <taxon>Spermatophyta</taxon>
        <taxon>Magnoliopsida</taxon>
        <taxon>eudicotyledons</taxon>
        <taxon>Gunneridae</taxon>
        <taxon>Pentapetalae</taxon>
        <taxon>asterids</taxon>
        <taxon>lamiids</taxon>
        <taxon>Lamiales</taxon>
        <taxon>Pedaliaceae</taxon>
        <taxon>Sesamum</taxon>
    </lineage>
</organism>
<accession>A0AAW2N1L1</accession>
<dbReference type="PANTHER" id="PTHR45835:SF99">
    <property type="entry name" value="CHROMO DOMAIN-CONTAINING PROTEIN-RELATED"/>
    <property type="match status" value="1"/>
</dbReference>
<proteinExistence type="predicted"/>
<dbReference type="AlphaFoldDB" id="A0AAW2N1L1"/>
<evidence type="ECO:0000259" key="1">
    <source>
        <dbReference type="PROSITE" id="PS50994"/>
    </source>
</evidence>
<evidence type="ECO:0000313" key="2">
    <source>
        <dbReference type="EMBL" id="KAL0336687.1"/>
    </source>
</evidence>
<dbReference type="Gene3D" id="3.30.420.10">
    <property type="entry name" value="Ribonuclease H-like superfamily/Ribonuclease H"/>
    <property type="match status" value="1"/>
</dbReference>
<dbReference type="PANTHER" id="PTHR45835">
    <property type="entry name" value="YALI0A06105P"/>
    <property type="match status" value="1"/>
</dbReference>
<comment type="caution">
    <text evidence="2">The sequence shown here is derived from an EMBL/GenBank/DDBJ whole genome shotgun (WGS) entry which is preliminary data.</text>
</comment>
<gene>
    <name evidence="2" type="ORF">Sradi_4880600</name>
</gene>
<reference evidence="2" key="1">
    <citation type="submission" date="2020-06" db="EMBL/GenBank/DDBJ databases">
        <authorList>
            <person name="Li T."/>
            <person name="Hu X."/>
            <person name="Zhang T."/>
            <person name="Song X."/>
            <person name="Zhang H."/>
            <person name="Dai N."/>
            <person name="Sheng W."/>
            <person name="Hou X."/>
            <person name="Wei L."/>
        </authorList>
    </citation>
    <scope>NUCLEOTIDE SEQUENCE</scope>
    <source>
        <strain evidence="2">G02</strain>
        <tissue evidence="2">Leaf</tissue>
    </source>
</reference>
<dbReference type="GO" id="GO:0015074">
    <property type="term" value="P:DNA integration"/>
    <property type="evidence" value="ECO:0007669"/>
    <property type="project" value="InterPro"/>
</dbReference>
<dbReference type="InterPro" id="IPR012337">
    <property type="entry name" value="RNaseH-like_sf"/>
</dbReference>
<sequence length="109" mass="12541">MKKDVEEFVAKCMICQQVKAEYQALAGKLRPLSIPERKWEKITIDFVIGLSRTLRKHDTIWVIVDRLTKSVHFLPIRLGDSLDKLAELYVSEIVRLHGVPVSIVSDRDP</sequence>
<dbReference type="InterPro" id="IPR036397">
    <property type="entry name" value="RNaseH_sf"/>
</dbReference>
<name>A0AAW2N1L1_SESRA</name>
<protein>
    <recommendedName>
        <fullName evidence="1">Integrase catalytic domain-containing protein</fullName>
    </recommendedName>
</protein>
<dbReference type="EMBL" id="JACGWJ010000021">
    <property type="protein sequence ID" value="KAL0336687.1"/>
    <property type="molecule type" value="Genomic_DNA"/>
</dbReference>
<dbReference type="PROSITE" id="PS50994">
    <property type="entry name" value="INTEGRASE"/>
    <property type="match status" value="1"/>
</dbReference>
<dbReference type="GO" id="GO:0003676">
    <property type="term" value="F:nucleic acid binding"/>
    <property type="evidence" value="ECO:0007669"/>
    <property type="project" value="InterPro"/>
</dbReference>